<protein>
    <submittedName>
        <fullName evidence="2">Rhodanese-like domain-containing protein</fullName>
    </submittedName>
</protein>
<feature type="domain" description="Rhodanese" evidence="1">
    <location>
        <begin position="40"/>
        <end position="108"/>
    </location>
</feature>
<evidence type="ECO:0000259" key="1">
    <source>
        <dbReference type="PROSITE" id="PS50206"/>
    </source>
</evidence>
<dbReference type="CDD" id="cd00158">
    <property type="entry name" value="RHOD"/>
    <property type="match status" value="1"/>
</dbReference>
<dbReference type="SUPFAM" id="SSF52821">
    <property type="entry name" value="Rhodanese/Cell cycle control phosphatase"/>
    <property type="match status" value="1"/>
</dbReference>
<reference evidence="2 3" key="1">
    <citation type="submission" date="2024-04" db="EMBL/GenBank/DDBJ databases">
        <title>Aurantiacibacter sp. DGU6 16S ribosomal RNA gene Genome sequencing and assembly.</title>
        <authorList>
            <person name="Park S."/>
        </authorList>
    </citation>
    <scope>NUCLEOTIDE SEQUENCE [LARGE SCALE GENOMIC DNA]</scope>
    <source>
        <strain evidence="2 3">DGU6</strain>
    </source>
</reference>
<dbReference type="Proteomes" id="UP001497045">
    <property type="component" value="Unassembled WGS sequence"/>
</dbReference>
<comment type="caution">
    <text evidence="2">The sequence shown here is derived from an EMBL/GenBank/DDBJ whole genome shotgun (WGS) entry which is preliminary data.</text>
</comment>
<keyword evidence="3" id="KW-1185">Reference proteome</keyword>
<dbReference type="EMBL" id="JBBYHV010000001">
    <property type="protein sequence ID" value="MEL1249207.1"/>
    <property type="molecule type" value="Genomic_DNA"/>
</dbReference>
<organism evidence="2 3">
    <name type="scientific">Aurantiacibacter gilvus</name>
    <dbReference type="NCBI Taxonomy" id="3139141"/>
    <lineage>
        <taxon>Bacteria</taxon>
        <taxon>Pseudomonadati</taxon>
        <taxon>Pseudomonadota</taxon>
        <taxon>Alphaproteobacteria</taxon>
        <taxon>Sphingomonadales</taxon>
        <taxon>Erythrobacteraceae</taxon>
        <taxon>Aurantiacibacter</taxon>
    </lineage>
</organism>
<proteinExistence type="predicted"/>
<dbReference type="Gene3D" id="3.40.250.10">
    <property type="entry name" value="Rhodanese-like domain"/>
    <property type="match status" value="1"/>
</dbReference>
<dbReference type="PROSITE" id="PS50206">
    <property type="entry name" value="RHODANESE_3"/>
    <property type="match status" value="1"/>
</dbReference>
<evidence type="ECO:0000313" key="3">
    <source>
        <dbReference type="Proteomes" id="UP001497045"/>
    </source>
</evidence>
<gene>
    <name evidence="2" type="ORF">AAEO60_00825</name>
</gene>
<dbReference type="InterPro" id="IPR001763">
    <property type="entry name" value="Rhodanese-like_dom"/>
</dbReference>
<name>A0ABU9IAM5_9SPHN</name>
<dbReference type="InterPro" id="IPR036873">
    <property type="entry name" value="Rhodanese-like_dom_sf"/>
</dbReference>
<accession>A0ABU9IAM5</accession>
<sequence>MPRTRWNITATAASCTTCCASSLRNPSGARLAQLPYAPCLPGAIPMPVETFDPAAVPLGDGRETVLCCRVGNRSDRATATLADLTGDTVRHLEGGITAWVADGQDATASPQVE</sequence>
<dbReference type="Pfam" id="PF00581">
    <property type="entry name" value="Rhodanese"/>
    <property type="match status" value="1"/>
</dbReference>
<evidence type="ECO:0000313" key="2">
    <source>
        <dbReference type="EMBL" id="MEL1249207.1"/>
    </source>
</evidence>
<dbReference type="RefSeq" id="WP_341673520.1">
    <property type="nucleotide sequence ID" value="NZ_JBBYHV010000001.1"/>
</dbReference>